<dbReference type="GO" id="GO:0015936">
    <property type="term" value="P:coenzyme A metabolic process"/>
    <property type="evidence" value="ECO:0007669"/>
    <property type="project" value="InterPro"/>
</dbReference>
<evidence type="ECO:0000256" key="7">
    <source>
        <dbReference type="ARBA" id="ARBA00023002"/>
    </source>
</evidence>
<feature type="transmembrane region" description="Helical" evidence="9">
    <location>
        <begin position="21"/>
        <end position="39"/>
    </location>
</feature>
<dbReference type="PANTHER" id="PTHR10572:SF24">
    <property type="entry name" value="3-HYDROXY-3-METHYLGLUTARYL-COENZYME A REDUCTASE"/>
    <property type="match status" value="1"/>
</dbReference>
<evidence type="ECO:0000313" key="11">
    <source>
        <dbReference type="EMBL" id="GMM49097.1"/>
    </source>
</evidence>
<dbReference type="FunFam" id="3.90.770.10:FF:000001">
    <property type="entry name" value="3-hydroxy-3-methylglutaryl coenzyme A reductase"/>
    <property type="match status" value="1"/>
</dbReference>
<dbReference type="InterPro" id="IPR000731">
    <property type="entry name" value="SSD"/>
</dbReference>
<evidence type="ECO:0000259" key="10">
    <source>
        <dbReference type="PROSITE" id="PS50156"/>
    </source>
</evidence>
<dbReference type="AlphaFoldDB" id="A0AAV5RD20"/>
<feature type="transmembrane region" description="Helical" evidence="9">
    <location>
        <begin position="308"/>
        <end position="329"/>
    </location>
</feature>
<reference evidence="11 12" key="1">
    <citation type="journal article" date="2023" name="Elife">
        <title>Identification of key yeast species and microbe-microbe interactions impacting larval growth of Drosophila in the wild.</title>
        <authorList>
            <person name="Mure A."/>
            <person name="Sugiura Y."/>
            <person name="Maeda R."/>
            <person name="Honda K."/>
            <person name="Sakurai N."/>
            <person name="Takahashi Y."/>
            <person name="Watada M."/>
            <person name="Katoh T."/>
            <person name="Gotoh A."/>
            <person name="Gotoh Y."/>
            <person name="Taniguchi I."/>
            <person name="Nakamura K."/>
            <person name="Hayashi T."/>
            <person name="Katayama T."/>
            <person name="Uemura T."/>
            <person name="Hattori Y."/>
        </authorList>
    </citation>
    <scope>NUCLEOTIDE SEQUENCE [LARGE SCALE GENOMIC DNA]</scope>
    <source>
        <strain evidence="11 12">SB-73</strain>
    </source>
</reference>
<dbReference type="SUPFAM" id="SSF56542">
    <property type="entry name" value="Substrate-binding domain of HMG-CoA reductase"/>
    <property type="match status" value="1"/>
</dbReference>
<dbReference type="GO" id="GO:0004420">
    <property type="term" value="F:hydroxymethylglutaryl-CoA reductase (NADPH) activity"/>
    <property type="evidence" value="ECO:0007669"/>
    <property type="project" value="UniProtKB-EC"/>
</dbReference>
<feature type="transmembrane region" description="Helical" evidence="9">
    <location>
        <begin position="164"/>
        <end position="184"/>
    </location>
</feature>
<evidence type="ECO:0000256" key="8">
    <source>
        <dbReference type="ARBA" id="ARBA00023136"/>
    </source>
</evidence>
<dbReference type="Pfam" id="PF00368">
    <property type="entry name" value="HMG-CoA_red"/>
    <property type="match status" value="1"/>
</dbReference>
<proteinExistence type="inferred from homology"/>
<dbReference type="PROSITE" id="PS50156">
    <property type="entry name" value="SSD"/>
    <property type="match status" value="1"/>
</dbReference>
<comment type="similarity">
    <text evidence="2 9">Belongs to the HMG-CoA reductase family.</text>
</comment>
<dbReference type="PROSITE" id="PS50065">
    <property type="entry name" value="HMG_COA_REDUCTASE_4"/>
    <property type="match status" value="1"/>
</dbReference>
<dbReference type="Gene3D" id="1.10.3270.10">
    <property type="entry name" value="HMGR, N-terminal domain"/>
    <property type="match status" value="1"/>
</dbReference>
<dbReference type="NCBIfam" id="TIGR00533">
    <property type="entry name" value="HMG_CoA_R_NADP"/>
    <property type="match status" value="1"/>
</dbReference>
<evidence type="ECO:0000256" key="2">
    <source>
        <dbReference type="ARBA" id="ARBA00007661"/>
    </source>
</evidence>
<dbReference type="PANTHER" id="PTHR10572">
    <property type="entry name" value="3-HYDROXY-3-METHYLGLUTARYL-COENZYME A REDUCTASE"/>
    <property type="match status" value="1"/>
</dbReference>
<dbReference type="InterPro" id="IPR009029">
    <property type="entry name" value="HMG_CoA_Rdtase_sub-bd_dom_sf"/>
</dbReference>
<protein>
    <recommendedName>
        <fullName evidence="9">3-hydroxy-3-methylglutaryl coenzyme A reductase</fullName>
        <shortName evidence="9">HMG-CoA reductase</shortName>
        <ecNumber evidence="9">1.1.1.34</ecNumber>
    </recommendedName>
</protein>
<organism evidence="11 12">
    <name type="scientific">Starmerella bacillaris</name>
    <name type="common">Yeast</name>
    <name type="synonym">Candida zemplinina</name>
    <dbReference type="NCBI Taxonomy" id="1247836"/>
    <lineage>
        <taxon>Eukaryota</taxon>
        <taxon>Fungi</taxon>
        <taxon>Dikarya</taxon>
        <taxon>Ascomycota</taxon>
        <taxon>Saccharomycotina</taxon>
        <taxon>Dipodascomycetes</taxon>
        <taxon>Dipodascales</taxon>
        <taxon>Trichomonascaceae</taxon>
        <taxon>Starmerella</taxon>
    </lineage>
</organism>
<dbReference type="InterPro" id="IPR023282">
    <property type="entry name" value="HMG_CoA_Rdtase_N"/>
</dbReference>
<feature type="transmembrane region" description="Helical" evidence="9">
    <location>
        <begin position="227"/>
        <end position="247"/>
    </location>
</feature>
<dbReference type="InterPro" id="IPR053958">
    <property type="entry name" value="HMGCR/SNAP/NPC1-like_SSD"/>
</dbReference>
<dbReference type="Proteomes" id="UP001362899">
    <property type="component" value="Unassembled WGS sequence"/>
</dbReference>
<dbReference type="SUPFAM" id="SSF55035">
    <property type="entry name" value="NAD-binding domain of HMG-CoA reductase"/>
    <property type="match status" value="1"/>
</dbReference>
<dbReference type="FunFam" id="1.10.3270.10:FF:000001">
    <property type="entry name" value="3-hydroxy-3-methylglutaryl coenzyme A reductase"/>
    <property type="match status" value="1"/>
</dbReference>
<dbReference type="InterPro" id="IPR004554">
    <property type="entry name" value="HMG_CoA_Rdtase_eu_arc"/>
</dbReference>
<comment type="subcellular location">
    <subcellularLocation>
        <location evidence="1 9">Endoplasmic reticulum membrane</location>
        <topology evidence="1 9">Multi-pass membrane protein</topology>
    </subcellularLocation>
</comment>
<dbReference type="PROSITE" id="PS00066">
    <property type="entry name" value="HMG_COA_REDUCTASE_1"/>
    <property type="match status" value="1"/>
</dbReference>
<keyword evidence="3 9" id="KW-0812">Transmembrane</keyword>
<dbReference type="GO" id="GO:0005789">
    <property type="term" value="C:endoplasmic reticulum membrane"/>
    <property type="evidence" value="ECO:0007669"/>
    <property type="project" value="UniProtKB-SubCell"/>
</dbReference>
<dbReference type="Pfam" id="PF12349">
    <property type="entry name" value="Sterol-sensing"/>
    <property type="match status" value="1"/>
</dbReference>
<comment type="caution">
    <text evidence="11">The sequence shown here is derived from an EMBL/GenBank/DDBJ whole genome shotgun (WGS) entry which is preliminary data.</text>
</comment>
<dbReference type="Gene3D" id="3.90.770.10">
    <property type="entry name" value="3-hydroxy-3-methylglutaryl-coenzyme A Reductase, Chain A, domain 2"/>
    <property type="match status" value="1"/>
</dbReference>
<comment type="pathway">
    <text evidence="9">Metabolic intermediate biosynthesis; (R)-mevalonate biosynthesis; (R)-mevalonate from acetyl-CoA: step 3/3.</text>
</comment>
<gene>
    <name evidence="11" type="ORF">DASB73_000550</name>
</gene>
<keyword evidence="7 9" id="KW-0560">Oxidoreductase</keyword>
<dbReference type="Gene3D" id="3.30.70.420">
    <property type="entry name" value="Hydroxymethylglutaryl-CoA reductase, class I/II, NAD/NADP-binding domain"/>
    <property type="match status" value="1"/>
</dbReference>
<evidence type="ECO:0000256" key="5">
    <source>
        <dbReference type="ARBA" id="ARBA00022857"/>
    </source>
</evidence>
<evidence type="ECO:0000256" key="6">
    <source>
        <dbReference type="ARBA" id="ARBA00022989"/>
    </source>
</evidence>
<dbReference type="GO" id="GO:0005778">
    <property type="term" value="C:peroxisomal membrane"/>
    <property type="evidence" value="ECO:0007669"/>
    <property type="project" value="TreeGrafter"/>
</dbReference>
<dbReference type="InterPro" id="IPR023074">
    <property type="entry name" value="HMG_CoA_Rdtase_cat_sf"/>
</dbReference>
<evidence type="ECO:0000256" key="1">
    <source>
        <dbReference type="ARBA" id="ARBA00004477"/>
    </source>
</evidence>
<feature type="transmembrane region" description="Helical" evidence="9">
    <location>
        <begin position="384"/>
        <end position="405"/>
    </location>
</feature>
<dbReference type="GO" id="GO:0006696">
    <property type="term" value="P:ergosterol biosynthetic process"/>
    <property type="evidence" value="ECO:0007669"/>
    <property type="project" value="TreeGrafter"/>
</dbReference>
<feature type="transmembrane region" description="Helical" evidence="9">
    <location>
        <begin position="282"/>
        <end position="302"/>
    </location>
</feature>
<evidence type="ECO:0000313" key="12">
    <source>
        <dbReference type="Proteomes" id="UP001362899"/>
    </source>
</evidence>
<dbReference type="InterPro" id="IPR002202">
    <property type="entry name" value="HMG_CoA_Rdtase"/>
</dbReference>
<comment type="catalytic activity">
    <reaction evidence="9">
        <text>(R)-mevalonate + 2 NADP(+) + CoA = (3S)-3-hydroxy-3-methylglutaryl-CoA + 2 NADPH + 2 H(+)</text>
        <dbReference type="Rhea" id="RHEA:15989"/>
        <dbReference type="ChEBI" id="CHEBI:15378"/>
        <dbReference type="ChEBI" id="CHEBI:36464"/>
        <dbReference type="ChEBI" id="CHEBI:43074"/>
        <dbReference type="ChEBI" id="CHEBI:57287"/>
        <dbReference type="ChEBI" id="CHEBI:57783"/>
        <dbReference type="ChEBI" id="CHEBI:58349"/>
        <dbReference type="EC" id="1.1.1.34"/>
    </reaction>
</comment>
<evidence type="ECO:0000256" key="3">
    <source>
        <dbReference type="ARBA" id="ARBA00022692"/>
    </source>
</evidence>
<name>A0AAV5RD20_STABA</name>
<dbReference type="EC" id="1.1.1.34" evidence="9"/>
<dbReference type="PROSITE" id="PS00318">
    <property type="entry name" value="HMG_COA_REDUCTASE_2"/>
    <property type="match status" value="1"/>
</dbReference>
<keyword evidence="5 9" id="KW-0521">NADP</keyword>
<keyword evidence="4 9" id="KW-0256">Endoplasmic reticulum</keyword>
<evidence type="ECO:0000256" key="9">
    <source>
        <dbReference type="RuleBase" id="RU361219"/>
    </source>
</evidence>
<keyword evidence="8 9" id="KW-0472">Membrane</keyword>
<dbReference type="FunFam" id="3.30.70.420:FF:000001">
    <property type="entry name" value="3-hydroxy-3-methylglutaryl coenzyme A reductase"/>
    <property type="match status" value="1"/>
</dbReference>
<accession>A0AAV5RD20</accession>
<sequence>MRLSDTISKVAFRAARSPIEVLALFSTVVFILYAVVVDIKRSTLPQNLARSFIVDSPSSWSPLETYTGSEDKLASLTHYVGTTVSLPADAPVAVQSYVANLFNIDAAPLQRITMRQENLNRILDSVHVFEVNGNVWELQSAQSWFVYFKYFIDRLRDLLHDASMFDISVVSAGWIGMNYTFFNLYLQMRAFGSRSFLFLTALISSGFAFASAYALTVIFGIDVPKLALIQGLPFFVLVVGFDNKVAYTRAAFRKLLNDNSKEFRVSAAEAVQKATQQLFFKFFRDAAIEAGGMLAAGLVTKIPGLFEFSVLSTLVLALDLFFLITFYAASLSLKLAMVRVERNNAVRRALLEDGVTMDVAKAYADDILYSSANARAAQITRFKWFGGSVRMLCIFLLMAVNWLQIVRFPITFTVNRADFVHTNVSDFAVDTLAPYPCVFTMSPPIRFVPANRSSMWVESVMSFIHSAPAIRAALVLLFVSLMFNGYLVSLVTRHDTSVVEKKIPVVIKVPVQGAVPAQATVEEGTTVEEPLRTLEDCQAVVKAGMTSSLTNEELVQLVVTSKIPLYALEKQLKDTTRAVVVRRAAVSQMSSTKTLNASDLPWADYDYDRVLGACCENVVGYMPLPLGVAGPVLIDGEEFFLPMATTEGVLVASTTRGCKALNAGGGVSTEILADGMTRGPCVTFETSKRAAACKKFLDSDAGQKVIERAFNSTSRFARLDSLKTALAGPFLYIRFRAQTGDAMGMNMISKGTEKALQVLAEECGFEDMTIVSVSGNYCTDKKAAAVNWIEGRGKSVVAECIVPGDVVRSVLKTGVDELVELNIAKNLVGSGVAGVLGGFNAHAANLVAAVFLATGQDPAQVVESSHCMTLMSNFGGDLQISVTMPCIEVGTIGGGTILGPQAAILNMLGVRGPHLTTPGANARKLARIVATAVLAGELSLNSALAAGHLVQSHMAHNRAPQPNTVTK</sequence>
<dbReference type="CDD" id="cd00643">
    <property type="entry name" value="HMG-CoA_reductase_classI"/>
    <property type="match status" value="1"/>
</dbReference>
<keyword evidence="6 9" id="KW-1133">Transmembrane helix</keyword>
<dbReference type="PRINTS" id="PR00071">
    <property type="entry name" value="HMGCOARDTASE"/>
</dbReference>
<dbReference type="InterPro" id="IPR009023">
    <property type="entry name" value="HMG_CoA_Rdtase_NAD(P)-bd_sf"/>
</dbReference>
<feature type="domain" description="SSD" evidence="10">
    <location>
        <begin position="166"/>
        <end position="333"/>
    </location>
</feature>
<feature type="transmembrane region" description="Helical" evidence="9">
    <location>
        <begin position="196"/>
        <end position="221"/>
    </location>
</feature>
<dbReference type="GO" id="GO:0008299">
    <property type="term" value="P:isoprenoid biosynthetic process"/>
    <property type="evidence" value="ECO:0007669"/>
    <property type="project" value="InterPro"/>
</dbReference>
<dbReference type="PROSITE" id="PS01192">
    <property type="entry name" value="HMG_COA_REDUCTASE_3"/>
    <property type="match status" value="1"/>
</dbReference>
<keyword evidence="12" id="KW-1185">Reference proteome</keyword>
<dbReference type="InterPro" id="IPR023076">
    <property type="entry name" value="HMG_CoA_Rdtase_CS"/>
</dbReference>
<dbReference type="EMBL" id="BTGC01000001">
    <property type="protein sequence ID" value="GMM49097.1"/>
    <property type="molecule type" value="Genomic_DNA"/>
</dbReference>
<evidence type="ECO:0000256" key="4">
    <source>
        <dbReference type="ARBA" id="ARBA00022824"/>
    </source>
</evidence>